<organism evidence="2 3">
    <name type="scientific">Kitasatospora indigofera</name>
    <dbReference type="NCBI Taxonomy" id="67307"/>
    <lineage>
        <taxon>Bacteria</taxon>
        <taxon>Bacillati</taxon>
        <taxon>Actinomycetota</taxon>
        <taxon>Actinomycetes</taxon>
        <taxon>Kitasatosporales</taxon>
        <taxon>Streptomycetaceae</taxon>
        <taxon>Kitasatospora</taxon>
    </lineage>
</organism>
<sequence length="130" mass="14265">MPVEYAAFCELHRPRYLSYARVWLPDADEAADSVQEALCEVAVHWRDLLVSRNPTAEAWHILRSTVAARLRAETSAAPEPRGSGPADEDLAILHYVVGLAAPEIADVVGSDTANVAGRLRRALLHEPADW</sequence>
<proteinExistence type="predicted"/>
<protein>
    <recommendedName>
        <fullName evidence="1">RNA polymerase sigma-70 region 2 domain-containing protein</fullName>
    </recommendedName>
</protein>
<name>A0A919L4A3_9ACTN</name>
<dbReference type="Pfam" id="PF04542">
    <property type="entry name" value="Sigma70_r2"/>
    <property type="match status" value="1"/>
</dbReference>
<reference evidence="2" key="1">
    <citation type="journal article" date="2014" name="Int. J. Syst. Evol. Microbiol.">
        <title>Complete genome sequence of Corynebacterium casei LMG S-19264T (=DSM 44701T), isolated from a smear-ripened cheese.</title>
        <authorList>
            <consortium name="US DOE Joint Genome Institute (JGI-PGF)"/>
            <person name="Walter F."/>
            <person name="Albersmeier A."/>
            <person name="Kalinowski J."/>
            <person name="Ruckert C."/>
        </authorList>
    </citation>
    <scope>NUCLEOTIDE SEQUENCE</scope>
    <source>
        <strain evidence="2">JCM 4646</strain>
    </source>
</reference>
<dbReference type="GO" id="GO:0006352">
    <property type="term" value="P:DNA-templated transcription initiation"/>
    <property type="evidence" value="ECO:0007669"/>
    <property type="project" value="InterPro"/>
</dbReference>
<dbReference type="RefSeq" id="WP_190214857.1">
    <property type="nucleotide sequence ID" value="NZ_BNBO01000062.1"/>
</dbReference>
<comment type="caution">
    <text evidence="2">The sequence shown here is derived from an EMBL/GenBank/DDBJ whole genome shotgun (WGS) entry which is preliminary data.</text>
</comment>
<evidence type="ECO:0000313" key="2">
    <source>
        <dbReference type="EMBL" id="GHH82974.1"/>
    </source>
</evidence>
<accession>A0A919L4A3</accession>
<gene>
    <name evidence="2" type="ORF">GCM10018781_69030</name>
</gene>
<evidence type="ECO:0000259" key="1">
    <source>
        <dbReference type="Pfam" id="PF04542"/>
    </source>
</evidence>
<dbReference type="Proteomes" id="UP000617734">
    <property type="component" value="Unassembled WGS sequence"/>
</dbReference>
<dbReference type="GeneID" id="95357165"/>
<dbReference type="GO" id="GO:0003700">
    <property type="term" value="F:DNA-binding transcription factor activity"/>
    <property type="evidence" value="ECO:0007669"/>
    <property type="project" value="InterPro"/>
</dbReference>
<dbReference type="InterPro" id="IPR007627">
    <property type="entry name" value="RNA_pol_sigma70_r2"/>
</dbReference>
<dbReference type="AlphaFoldDB" id="A0A919L4A3"/>
<keyword evidence="3" id="KW-1185">Reference proteome</keyword>
<reference evidence="2" key="2">
    <citation type="submission" date="2020-09" db="EMBL/GenBank/DDBJ databases">
        <authorList>
            <person name="Sun Q."/>
            <person name="Ohkuma M."/>
        </authorList>
    </citation>
    <scope>NUCLEOTIDE SEQUENCE</scope>
    <source>
        <strain evidence="2">JCM 4646</strain>
    </source>
</reference>
<evidence type="ECO:0000313" key="3">
    <source>
        <dbReference type="Proteomes" id="UP000617734"/>
    </source>
</evidence>
<dbReference type="SUPFAM" id="SSF88946">
    <property type="entry name" value="Sigma2 domain of RNA polymerase sigma factors"/>
    <property type="match status" value="1"/>
</dbReference>
<dbReference type="InterPro" id="IPR013325">
    <property type="entry name" value="RNA_pol_sigma_r2"/>
</dbReference>
<dbReference type="EMBL" id="BNBO01000062">
    <property type="protein sequence ID" value="GHH82974.1"/>
    <property type="molecule type" value="Genomic_DNA"/>
</dbReference>
<feature type="domain" description="RNA polymerase sigma-70 region 2" evidence="1">
    <location>
        <begin position="10"/>
        <end position="73"/>
    </location>
</feature>
<dbReference type="Gene3D" id="1.10.1740.10">
    <property type="match status" value="1"/>
</dbReference>